<dbReference type="AlphaFoldDB" id="A0A2P5BY81"/>
<dbReference type="EMBL" id="JXTC01000440">
    <property type="protein sequence ID" value="PON53752.1"/>
    <property type="molecule type" value="Genomic_DNA"/>
</dbReference>
<dbReference type="OrthoDB" id="10362775at2759"/>
<dbReference type="Proteomes" id="UP000237000">
    <property type="component" value="Unassembled WGS sequence"/>
</dbReference>
<evidence type="ECO:0000313" key="1">
    <source>
        <dbReference type="EMBL" id="PON53752.1"/>
    </source>
</evidence>
<organism evidence="1 2">
    <name type="scientific">Trema orientale</name>
    <name type="common">Charcoal tree</name>
    <name type="synonym">Celtis orientalis</name>
    <dbReference type="NCBI Taxonomy" id="63057"/>
    <lineage>
        <taxon>Eukaryota</taxon>
        <taxon>Viridiplantae</taxon>
        <taxon>Streptophyta</taxon>
        <taxon>Embryophyta</taxon>
        <taxon>Tracheophyta</taxon>
        <taxon>Spermatophyta</taxon>
        <taxon>Magnoliopsida</taxon>
        <taxon>eudicotyledons</taxon>
        <taxon>Gunneridae</taxon>
        <taxon>Pentapetalae</taxon>
        <taxon>rosids</taxon>
        <taxon>fabids</taxon>
        <taxon>Rosales</taxon>
        <taxon>Cannabaceae</taxon>
        <taxon>Trema</taxon>
    </lineage>
</organism>
<keyword evidence="2" id="KW-1185">Reference proteome</keyword>
<reference evidence="2" key="1">
    <citation type="submission" date="2016-06" db="EMBL/GenBank/DDBJ databases">
        <title>Parallel loss of symbiosis genes in relatives of nitrogen-fixing non-legume Parasponia.</title>
        <authorList>
            <person name="Van Velzen R."/>
            <person name="Holmer R."/>
            <person name="Bu F."/>
            <person name="Rutten L."/>
            <person name="Van Zeijl A."/>
            <person name="Liu W."/>
            <person name="Santuari L."/>
            <person name="Cao Q."/>
            <person name="Sharma T."/>
            <person name="Shen D."/>
            <person name="Roswanjaya Y."/>
            <person name="Wardhani T."/>
            <person name="Kalhor M.S."/>
            <person name="Jansen J."/>
            <person name="Van den Hoogen J."/>
            <person name="Gungor B."/>
            <person name="Hartog M."/>
            <person name="Hontelez J."/>
            <person name="Verver J."/>
            <person name="Yang W.-C."/>
            <person name="Schijlen E."/>
            <person name="Repin R."/>
            <person name="Schilthuizen M."/>
            <person name="Schranz E."/>
            <person name="Heidstra R."/>
            <person name="Miyata K."/>
            <person name="Fedorova E."/>
            <person name="Kohlen W."/>
            <person name="Bisseling T."/>
            <person name="Smit S."/>
            <person name="Geurts R."/>
        </authorList>
    </citation>
    <scope>NUCLEOTIDE SEQUENCE [LARGE SCALE GENOMIC DNA]</scope>
    <source>
        <strain evidence="2">cv. RG33-2</strain>
    </source>
</reference>
<accession>A0A2P5BY81</accession>
<name>A0A2P5BY81_TREOI</name>
<sequence>MQAFQDQTPCILDQSKVVGLPKKVEWLEFNNSASILEKNQYPIQKRRWNSNQMRKSSLLKQLIVFISFFLLSRRDESGPLRTAQRGGENAVS</sequence>
<protein>
    <submittedName>
        <fullName evidence="1">Uncharacterized protein</fullName>
    </submittedName>
</protein>
<gene>
    <name evidence="1" type="ORF">TorRG33x02_304380</name>
</gene>
<evidence type="ECO:0000313" key="2">
    <source>
        <dbReference type="Proteomes" id="UP000237000"/>
    </source>
</evidence>
<proteinExistence type="predicted"/>
<dbReference type="InParanoid" id="A0A2P5BY81"/>
<comment type="caution">
    <text evidence="1">The sequence shown here is derived from an EMBL/GenBank/DDBJ whole genome shotgun (WGS) entry which is preliminary data.</text>
</comment>